<dbReference type="Proteomes" id="UP001295469">
    <property type="component" value="Chromosome A09"/>
</dbReference>
<sequence length="76" mass="8636">MDGLTMLEFHRHSNAQIMCPLITIYIPDYVTFDSLTSSYLDVVRVSTEFSIEFPYVGAQECGNLIARRHVGKPVLQ</sequence>
<reference evidence="1" key="1">
    <citation type="submission" date="2021-01" db="EMBL/GenBank/DDBJ databases">
        <authorList>
            <consortium name="Genoscope - CEA"/>
            <person name="William W."/>
        </authorList>
    </citation>
    <scope>NUCLEOTIDE SEQUENCE</scope>
</reference>
<dbReference type="EMBL" id="HG994363">
    <property type="protein sequence ID" value="CAF2034221.1"/>
    <property type="molecule type" value="Genomic_DNA"/>
</dbReference>
<evidence type="ECO:0000313" key="1">
    <source>
        <dbReference type="EMBL" id="CAF2034221.1"/>
    </source>
</evidence>
<proteinExistence type="predicted"/>
<protein>
    <submittedName>
        <fullName evidence="1">(rape) hypothetical protein</fullName>
    </submittedName>
</protein>
<accession>A0A816NDI9</accession>
<name>A0A816NDI9_BRANA</name>
<organism evidence="1">
    <name type="scientific">Brassica napus</name>
    <name type="common">Rape</name>
    <dbReference type="NCBI Taxonomy" id="3708"/>
    <lineage>
        <taxon>Eukaryota</taxon>
        <taxon>Viridiplantae</taxon>
        <taxon>Streptophyta</taxon>
        <taxon>Embryophyta</taxon>
        <taxon>Tracheophyta</taxon>
        <taxon>Spermatophyta</taxon>
        <taxon>Magnoliopsida</taxon>
        <taxon>eudicotyledons</taxon>
        <taxon>Gunneridae</taxon>
        <taxon>Pentapetalae</taxon>
        <taxon>rosids</taxon>
        <taxon>malvids</taxon>
        <taxon>Brassicales</taxon>
        <taxon>Brassicaceae</taxon>
        <taxon>Brassiceae</taxon>
        <taxon>Brassica</taxon>
    </lineage>
</organism>
<dbReference type="AlphaFoldDB" id="A0A816NDI9"/>
<gene>
    <name evidence="1" type="ORF">DARMORV10_A09P00060.1</name>
</gene>